<evidence type="ECO:0000313" key="1">
    <source>
        <dbReference type="EMBL" id="KAK1149544.1"/>
    </source>
</evidence>
<sequence length="463" mass="51492">MSCFRRWTVQIDDYLSAASLTTAASLFTGPEVATNNTPLVNDSATFHLALDGTVQTLSTQNAPDKGPIKGLFFVPGLDTHDPCVNATAEYVPANVTRFDDVKTLGYRTVGLAPWISADCTQSFLHASRRVGTNALVFYIPGSNDTKPPTEDSSVWSLRDKEWKRRNKYPVYAIPGPAGATIMRQLSYYSGNSSRPYNESMEFLQEGQGETRLFALINLDRGGKKMPSLWGFILAIVGTVLVLSVILLLCYQIVQKRRRESLQRRIEAGEADIEHLGLHQLKVSQEVLDTFPVYAYPDLEALSDSDTQSRLGDDGSTHQLDKVEEEPENTDTDSQTRIRTDPAVHNVQGRVEIGEKEVSPNQEDDISSSSQHQTQITTPSPRNRFSHSQTTCAICLDDFVPNVAIVRELPCGHIFHVECIDTSLEQNSSLCPLCKKSVVPPGSYPVPVTNRMVHLDYMLRRTNR</sequence>
<evidence type="ECO:0000313" key="2">
    <source>
        <dbReference type="Proteomes" id="UP001177260"/>
    </source>
</evidence>
<comment type="caution">
    <text evidence="1">The sequence shown here is derived from an EMBL/GenBank/DDBJ whole genome shotgun (WGS) entry which is preliminary data.</text>
</comment>
<reference evidence="1 2" key="1">
    <citation type="journal article" date="2023" name="ACS Omega">
        <title>Identification of the Neoaspergillic Acid Biosynthesis Gene Cluster by Establishing an In Vitro CRISPR-Ribonucleoprotein Genetic System in Aspergillus melleus.</title>
        <authorList>
            <person name="Yuan B."/>
            <person name="Grau M.F."/>
            <person name="Murata R.M."/>
            <person name="Torok T."/>
            <person name="Venkateswaran K."/>
            <person name="Stajich J.E."/>
            <person name="Wang C.C.C."/>
        </authorList>
    </citation>
    <scope>NUCLEOTIDE SEQUENCE [LARGE SCALE GENOMIC DNA]</scope>
    <source>
        <strain evidence="1 2">IMV 1140</strain>
    </source>
</reference>
<gene>
    <name evidence="1" type="ORF">N8T08_005093</name>
</gene>
<keyword evidence="2" id="KW-1185">Reference proteome</keyword>
<name>A0ACC3BFB4_9EURO</name>
<protein>
    <submittedName>
        <fullName evidence="1">Uncharacterized protein</fullName>
    </submittedName>
</protein>
<dbReference type="EMBL" id="JAOPJF010000003">
    <property type="protein sequence ID" value="KAK1149544.1"/>
    <property type="molecule type" value="Genomic_DNA"/>
</dbReference>
<accession>A0ACC3BFB4</accession>
<dbReference type="Proteomes" id="UP001177260">
    <property type="component" value="Unassembled WGS sequence"/>
</dbReference>
<organism evidence="1 2">
    <name type="scientific">Aspergillus melleus</name>
    <dbReference type="NCBI Taxonomy" id="138277"/>
    <lineage>
        <taxon>Eukaryota</taxon>
        <taxon>Fungi</taxon>
        <taxon>Dikarya</taxon>
        <taxon>Ascomycota</taxon>
        <taxon>Pezizomycotina</taxon>
        <taxon>Eurotiomycetes</taxon>
        <taxon>Eurotiomycetidae</taxon>
        <taxon>Eurotiales</taxon>
        <taxon>Aspergillaceae</taxon>
        <taxon>Aspergillus</taxon>
        <taxon>Aspergillus subgen. Circumdati</taxon>
    </lineage>
</organism>
<proteinExistence type="predicted"/>